<dbReference type="InterPro" id="IPR004045">
    <property type="entry name" value="Glutathione_S-Trfase_N"/>
</dbReference>
<accession>A0ABW0F3D3</accession>
<keyword evidence="3" id="KW-1185">Reference proteome</keyword>
<dbReference type="InterPro" id="IPR040079">
    <property type="entry name" value="Glutathione_S-Trfase"/>
</dbReference>
<dbReference type="InterPro" id="IPR047047">
    <property type="entry name" value="GST_Omega-like_C"/>
</dbReference>
<dbReference type="Gene3D" id="3.40.30.10">
    <property type="entry name" value="Glutaredoxin"/>
    <property type="match status" value="1"/>
</dbReference>
<dbReference type="PANTHER" id="PTHR32419">
    <property type="entry name" value="GLUTATHIONYL-HYDROQUINONE REDUCTASE"/>
    <property type="match status" value="1"/>
</dbReference>
<dbReference type="SUPFAM" id="SSF47616">
    <property type="entry name" value="GST C-terminal domain-like"/>
    <property type="match status" value="1"/>
</dbReference>
<dbReference type="Pfam" id="PF13409">
    <property type="entry name" value="GST_N_2"/>
    <property type="match status" value="1"/>
</dbReference>
<dbReference type="Proteomes" id="UP001595976">
    <property type="component" value="Unassembled WGS sequence"/>
</dbReference>
<protein>
    <submittedName>
        <fullName evidence="2">Glutathione S-transferase family protein</fullName>
        <ecNumber evidence="2">1.8.5.-</ecNumber>
    </submittedName>
</protein>
<dbReference type="InterPro" id="IPR016639">
    <property type="entry name" value="GST_Omega/GSH"/>
</dbReference>
<dbReference type="SUPFAM" id="SSF52833">
    <property type="entry name" value="Thioredoxin-like"/>
    <property type="match status" value="1"/>
</dbReference>
<proteinExistence type="predicted"/>
<organism evidence="2 3">
    <name type="scientific">Bosea minatitlanensis</name>
    <dbReference type="NCBI Taxonomy" id="128782"/>
    <lineage>
        <taxon>Bacteria</taxon>
        <taxon>Pseudomonadati</taxon>
        <taxon>Pseudomonadota</taxon>
        <taxon>Alphaproteobacteria</taxon>
        <taxon>Hyphomicrobiales</taxon>
        <taxon>Boseaceae</taxon>
        <taxon>Bosea</taxon>
    </lineage>
</organism>
<dbReference type="PANTHER" id="PTHR32419:SF6">
    <property type="entry name" value="GLUTATHIONE S-TRANSFERASE OMEGA-LIKE 1-RELATED"/>
    <property type="match status" value="1"/>
</dbReference>
<dbReference type="InterPro" id="IPR036249">
    <property type="entry name" value="Thioredoxin-like_sf"/>
</dbReference>
<evidence type="ECO:0000313" key="3">
    <source>
        <dbReference type="Proteomes" id="UP001595976"/>
    </source>
</evidence>
<reference evidence="3" key="1">
    <citation type="journal article" date="2019" name="Int. J. Syst. Evol. Microbiol.">
        <title>The Global Catalogue of Microorganisms (GCM) 10K type strain sequencing project: providing services to taxonomists for standard genome sequencing and annotation.</title>
        <authorList>
            <consortium name="The Broad Institute Genomics Platform"/>
            <consortium name="The Broad Institute Genome Sequencing Center for Infectious Disease"/>
            <person name="Wu L."/>
            <person name="Ma J."/>
        </authorList>
    </citation>
    <scope>NUCLEOTIDE SEQUENCE [LARGE SCALE GENOMIC DNA]</scope>
    <source>
        <strain evidence="3">CGMCC 1.15643</strain>
    </source>
</reference>
<name>A0ABW0F3D3_9HYPH</name>
<keyword evidence="2" id="KW-0560">Oxidoreductase</keyword>
<dbReference type="SFLD" id="SFLDG01206">
    <property type="entry name" value="Xi.1"/>
    <property type="match status" value="1"/>
</dbReference>
<dbReference type="Pfam" id="PF13410">
    <property type="entry name" value="GST_C_2"/>
    <property type="match status" value="1"/>
</dbReference>
<evidence type="ECO:0000313" key="2">
    <source>
        <dbReference type="EMBL" id="MFC5293059.1"/>
    </source>
</evidence>
<dbReference type="PROSITE" id="PS50405">
    <property type="entry name" value="GST_CTER"/>
    <property type="match status" value="1"/>
</dbReference>
<dbReference type="SFLD" id="SFLDS00019">
    <property type="entry name" value="Glutathione_Transferase_(cytos"/>
    <property type="match status" value="1"/>
</dbReference>
<dbReference type="GO" id="GO:0016491">
    <property type="term" value="F:oxidoreductase activity"/>
    <property type="evidence" value="ECO:0007669"/>
    <property type="project" value="UniProtKB-KW"/>
</dbReference>
<dbReference type="InterPro" id="IPR036282">
    <property type="entry name" value="Glutathione-S-Trfase_C_sf"/>
</dbReference>
<dbReference type="SFLD" id="SFLDG01148">
    <property type="entry name" value="Xi_(cytGST)"/>
    <property type="match status" value="1"/>
</dbReference>
<dbReference type="CDD" id="cd03190">
    <property type="entry name" value="GST_C_Omega_like"/>
    <property type="match status" value="1"/>
</dbReference>
<sequence length="340" mass="37380">MLLNGKWTQDWQPVQATDAKGGFVRQVSGFRSWVTPDGGAGPTGEAGFKAEAGRYHLYVALICPWASRTLIARKLKGLEDVVSVSVVEPALTDQGWRFGDDPGTGPDLLNGATYLHEIYTKADPDYTGRATVPVLWDKTRGTIVNNESAEIVRMFNAGFGELARADIDLCPADLRAGIDALNKRIYPRLNNGVYRAGFATTQLAYEEAFRDVFGMLDELEAWLAGTGPFLFGDRFTETDIRLFVTLVRFDVAYYGLFKCNLRRLADYPSLSAYLLRVLDVPGVRETVNIDHIKRGYYSIKALNPTGIVPLGPDVPGLDPVARRLAEAAGPPAQARGGQYR</sequence>
<dbReference type="PIRSF" id="PIRSF015753">
    <property type="entry name" value="GST"/>
    <property type="match status" value="1"/>
</dbReference>
<feature type="domain" description="GST C-terminal" evidence="1">
    <location>
        <begin position="171"/>
        <end position="296"/>
    </location>
</feature>
<dbReference type="EC" id="1.8.5.-" evidence="2"/>
<dbReference type="Gene3D" id="1.20.1050.10">
    <property type="match status" value="1"/>
</dbReference>
<dbReference type="InterPro" id="IPR010987">
    <property type="entry name" value="Glutathione-S-Trfase_C-like"/>
</dbReference>
<comment type="caution">
    <text evidence="2">The sequence shown here is derived from an EMBL/GenBank/DDBJ whole genome shotgun (WGS) entry which is preliminary data.</text>
</comment>
<dbReference type="RefSeq" id="WP_260348779.1">
    <property type="nucleotide sequence ID" value="NZ_JAOAOS010000006.1"/>
</dbReference>
<gene>
    <name evidence="2" type="ORF">ACFPK2_08645</name>
</gene>
<evidence type="ECO:0000259" key="1">
    <source>
        <dbReference type="PROSITE" id="PS50405"/>
    </source>
</evidence>
<dbReference type="EMBL" id="JBHSLI010000003">
    <property type="protein sequence ID" value="MFC5293059.1"/>
    <property type="molecule type" value="Genomic_DNA"/>
</dbReference>